<gene>
    <name evidence="2" type="ORF">SAMN05421543_101442</name>
</gene>
<reference evidence="3" key="1">
    <citation type="submission" date="2016-10" db="EMBL/GenBank/DDBJ databases">
        <authorList>
            <person name="Varghese N."/>
        </authorList>
    </citation>
    <scope>NUCLEOTIDE SEQUENCE [LARGE SCALE GENOMIC DNA]</scope>
    <source>
        <strain evidence="3">DSM 17980</strain>
    </source>
</reference>
<dbReference type="InterPro" id="IPR038148">
    <property type="entry name" value="Tn1545/Tn916_Xis"/>
</dbReference>
<protein>
    <submittedName>
        <fullName evidence="2">DNA binding domain-containing protein, excisionase family</fullName>
    </submittedName>
</protein>
<dbReference type="NCBIfam" id="TIGR01764">
    <property type="entry name" value="excise"/>
    <property type="match status" value="1"/>
</dbReference>
<dbReference type="Proteomes" id="UP000183508">
    <property type="component" value="Unassembled WGS sequence"/>
</dbReference>
<dbReference type="Pfam" id="PF12728">
    <property type="entry name" value="HTH_17"/>
    <property type="match status" value="1"/>
</dbReference>
<dbReference type="InterPro" id="IPR041657">
    <property type="entry name" value="HTH_17"/>
</dbReference>
<keyword evidence="3" id="KW-1185">Reference proteome</keyword>
<evidence type="ECO:0000259" key="1">
    <source>
        <dbReference type="Pfam" id="PF12728"/>
    </source>
</evidence>
<evidence type="ECO:0000313" key="2">
    <source>
        <dbReference type="EMBL" id="SFU39390.1"/>
    </source>
</evidence>
<sequence length="82" mass="9535">MSEQLPPILTISDVARYLRIGRTKAYELAYRPDFPVIRIGRLVRVPRERFLAWCDSQGLTTEPAYNSEVSQTIPDYVANRRH</sequence>
<name>A0A1I7FT98_9BACL</name>
<feature type="domain" description="Helix-turn-helix" evidence="1">
    <location>
        <begin position="9"/>
        <end position="55"/>
    </location>
</feature>
<organism evidence="2 3">
    <name type="scientific">Alicyclobacillus macrosporangiidus</name>
    <dbReference type="NCBI Taxonomy" id="392015"/>
    <lineage>
        <taxon>Bacteria</taxon>
        <taxon>Bacillati</taxon>
        <taxon>Bacillota</taxon>
        <taxon>Bacilli</taxon>
        <taxon>Bacillales</taxon>
        <taxon>Alicyclobacillaceae</taxon>
        <taxon>Alicyclobacillus</taxon>
    </lineage>
</organism>
<dbReference type="InterPro" id="IPR010093">
    <property type="entry name" value="SinI_DNA-bd"/>
</dbReference>
<dbReference type="EMBL" id="FPBV01000001">
    <property type="protein sequence ID" value="SFU39390.1"/>
    <property type="molecule type" value="Genomic_DNA"/>
</dbReference>
<dbReference type="STRING" id="392015.SAMN05421543_101442"/>
<dbReference type="AlphaFoldDB" id="A0A1I7FT98"/>
<dbReference type="RefSeq" id="WP_074949055.1">
    <property type="nucleotide sequence ID" value="NZ_FPBV01000001.1"/>
</dbReference>
<evidence type="ECO:0000313" key="3">
    <source>
        <dbReference type="Proteomes" id="UP000183508"/>
    </source>
</evidence>
<accession>A0A1I7FT98</accession>
<dbReference type="GO" id="GO:0003677">
    <property type="term" value="F:DNA binding"/>
    <property type="evidence" value="ECO:0007669"/>
    <property type="project" value="InterPro"/>
</dbReference>
<proteinExistence type="predicted"/>
<dbReference type="OrthoDB" id="122388at2"/>
<dbReference type="Gene3D" id="3.90.105.50">
    <property type="match status" value="1"/>
</dbReference>